<dbReference type="Pfam" id="PF00264">
    <property type="entry name" value="Tyrosinase"/>
    <property type="match status" value="1"/>
</dbReference>
<dbReference type="Proteomes" id="UP000030653">
    <property type="component" value="Unassembled WGS sequence"/>
</dbReference>
<proteinExistence type="predicted"/>
<accession>M5FY28</accession>
<feature type="domain" description="Tyrosinase copper-binding" evidence="4">
    <location>
        <begin position="373"/>
        <end position="384"/>
    </location>
</feature>
<dbReference type="STRING" id="1858805.M5FY28"/>
<sequence>MRARRTLSLILCCIFSLSPSHASPTSSISNSTNSTINALSGPALAVDTDQLAVFTTRNQQAGWPVILGTVLRGGPTNATISWSFPQLGSVLCTVSGVVNQSCAGPVLDVIFPSAGSYGVSITITDASTNALFTTQTFSVNISTGNAVPTGTRREVRDLTTGQWSRFVQAAHVLKTFGVWDHIARLHSAAMQDKSMERSASHGGPSFLPWHRAFIRVTELCLQTAGNDMSITLPYWDWTFDQPSFASSPILTDSFFGGNGDPSVNGAVTSGHFCDASVSSCPSSSNWPVPVEFGGPTLRRTFAADLGATISTQAQMDALTAVELYDQSPFDANSTAGFRAGMEGWILGVYGEMHNGIHRWLGGQFSNVPTSFFDPVFVAHHANIDRHWYAWQQAKGCVDWNDGCYAPIDDDPLVNSSTPGAAQLNGTWRIPGHQWSDHMWPWGIAPKDVATASIYSTWYTYADRGTLSTDAPMPIVAGEGAIEFVSAAPNGFLEHFVVLLYVAVVVSIAVSFL</sequence>
<evidence type="ECO:0000256" key="3">
    <source>
        <dbReference type="SAM" id="SignalP"/>
    </source>
</evidence>
<evidence type="ECO:0000256" key="1">
    <source>
        <dbReference type="ARBA" id="ARBA00022723"/>
    </source>
</evidence>
<protein>
    <submittedName>
        <fullName evidence="5">Di-copper centre-containing protein</fullName>
    </submittedName>
</protein>
<evidence type="ECO:0000259" key="4">
    <source>
        <dbReference type="PROSITE" id="PS00498"/>
    </source>
</evidence>
<keyword evidence="1" id="KW-0479">Metal-binding</keyword>
<dbReference type="PANTHER" id="PTHR11474:SF126">
    <property type="entry name" value="TYROSINASE-LIKE PROTEIN TYR-1-RELATED"/>
    <property type="match status" value="1"/>
</dbReference>
<dbReference type="RefSeq" id="XP_040629865.1">
    <property type="nucleotide sequence ID" value="XM_040768209.1"/>
</dbReference>
<dbReference type="OrthoDB" id="6132182at2759"/>
<dbReference type="EMBL" id="JH795860">
    <property type="protein sequence ID" value="EJU02971.1"/>
    <property type="molecule type" value="Genomic_DNA"/>
</dbReference>
<feature type="signal peptide" evidence="3">
    <location>
        <begin position="1"/>
        <end position="22"/>
    </location>
</feature>
<dbReference type="GeneID" id="63683271"/>
<dbReference type="GO" id="GO:0016491">
    <property type="term" value="F:oxidoreductase activity"/>
    <property type="evidence" value="ECO:0007669"/>
    <property type="project" value="InterPro"/>
</dbReference>
<dbReference type="OMA" id="ANIDRHW"/>
<dbReference type="InterPro" id="IPR050316">
    <property type="entry name" value="Tyrosinase/Hemocyanin"/>
</dbReference>
<reference evidence="5 6" key="1">
    <citation type="journal article" date="2012" name="Science">
        <title>The Paleozoic origin of enzymatic lignin decomposition reconstructed from 31 fungal genomes.</title>
        <authorList>
            <person name="Floudas D."/>
            <person name="Binder M."/>
            <person name="Riley R."/>
            <person name="Barry K."/>
            <person name="Blanchette R.A."/>
            <person name="Henrissat B."/>
            <person name="Martinez A.T."/>
            <person name="Otillar R."/>
            <person name="Spatafora J.W."/>
            <person name="Yadav J.S."/>
            <person name="Aerts A."/>
            <person name="Benoit I."/>
            <person name="Boyd A."/>
            <person name="Carlson A."/>
            <person name="Copeland A."/>
            <person name="Coutinho P.M."/>
            <person name="de Vries R.P."/>
            <person name="Ferreira P."/>
            <person name="Findley K."/>
            <person name="Foster B."/>
            <person name="Gaskell J."/>
            <person name="Glotzer D."/>
            <person name="Gorecki P."/>
            <person name="Heitman J."/>
            <person name="Hesse C."/>
            <person name="Hori C."/>
            <person name="Igarashi K."/>
            <person name="Jurgens J.A."/>
            <person name="Kallen N."/>
            <person name="Kersten P."/>
            <person name="Kohler A."/>
            <person name="Kuees U."/>
            <person name="Kumar T.K.A."/>
            <person name="Kuo A."/>
            <person name="LaButti K."/>
            <person name="Larrondo L.F."/>
            <person name="Lindquist E."/>
            <person name="Ling A."/>
            <person name="Lombard V."/>
            <person name="Lucas S."/>
            <person name="Lundell T."/>
            <person name="Martin R."/>
            <person name="McLaughlin D.J."/>
            <person name="Morgenstern I."/>
            <person name="Morin E."/>
            <person name="Murat C."/>
            <person name="Nagy L.G."/>
            <person name="Nolan M."/>
            <person name="Ohm R.A."/>
            <person name="Patyshakuliyeva A."/>
            <person name="Rokas A."/>
            <person name="Ruiz-Duenas F.J."/>
            <person name="Sabat G."/>
            <person name="Salamov A."/>
            <person name="Samejima M."/>
            <person name="Schmutz J."/>
            <person name="Slot J.C."/>
            <person name="St John F."/>
            <person name="Stenlid J."/>
            <person name="Sun H."/>
            <person name="Sun S."/>
            <person name="Syed K."/>
            <person name="Tsang A."/>
            <person name="Wiebenga A."/>
            <person name="Young D."/>
            <person name="Pisabarro A."/>
            <person name="Eastwood D.C."/>
            <person name="Martin F."/>
            <person name="Cullen D."/>
            <person name="Grigoriev I.V."/>
            <person name="Hibbett D.S."/>
        </authorList>
    </citation>
    <scope>NUCLEOTIDE SEQUENCE [LARGE SCALE GENOMIC DNA]</scope>
    <source>
        <strain evidence="5 6">DJM-731 SS1</strain>
    </source>
</reference>
<dbReference type="HOGENOM" id="CLU_532111_0_0_1"/>
<evidence type="ECO:0000313" key="6">
    <source>
        <dbReference type="Proteomes" id="UP000030653"/>
    </source>
</evidence>
<keyword evidence="2" id="KW-0186">Copper</keyword>
<feature type="chain" id="PRO_5004067436" evidence="3">
    <location>
        <begin position="23"/>
        <end position="512"/>
    </location>
</feature>
<name>M5FY28_DACPD</name>
<evidence type="ECO:0000313" key="5">
    <source>
        <dbReference type="EMBL" id="EJU02971.1"/>
    </source>
</evidence>
<dbReference type="AlphaFoldDB" id="M5FY28"/>
<organism evidence="5 6">
    <name type="scientific">Dacryopinax primogenitus (strain DJM 731)</name>
    <name type="common">Brown rot fungus</name>
    <dbReference type="NCBI Taxonomy" id="1858805"/>
    <lineage>
        <taxon>Eukaryota</taxon>
        <taxon>Fungi</taxon>
        <taxon>Dikarya</taxon>
        <taxon>Basidiomycota</taxon>
        <taxon>Agaricomycotina</taxon>
        <taxon>Dacrymycetes</taxon>
        <taxon>Dacrymycetales</taxon>
        <taxon>Dacrymycetaceae</taxon>
        <taxon>Dacryopinax</taxon>
    </lineage>
</organism>
<dbReference type="GO" id="GO:0046872">
    <property type="term" value="F:metal ion binding"/>
    <property type="evidence" value="ECO:0007669"/>
    <property type="project" value="UniProtKB-KW"/>
</dbReference>
<dbReference type="InterPro" id="IPR002227">
    <property type="entry name" value="Tyrosinase_Cu-bd"/>
</dbReference>
<keyword evidence="6" id="KW-1185">Reference proteome</keyword>
<gene>
    <name evidence="5" type="ORF">DACRYDRAFT_106148</name>
</gene>
<dbReference type="Gene3D" id="1.10.1280.10">
    <property type="entry name" value="Di-copper center containing domain from catechol oxidase"/>
    <property type="match status" value="1"/>
</dbReference>
<dbReference type="SUPFAM" id="SSF48056">
    <property type="entry name" value="Di-copper centre-containing domain"/>
    <property type="match status" value="1"/>
</dbReference>
<dbReference type="PRINTS" id="PR00092">
    <property type="entry name" value="TYROSINASE"/>
</dbReference>
<dbReference type="PANTHER" id="PTHR11474">
    <property type="entry name" value="TYROSINASE FAMILY MEMBER"/>
    <property type="match status" value="1"/>
</dbReference>
<dbReference type="PROSITE" id="PS00498">
    <property type="entry name" value="TYROSINASE_2"/>
    <property type="match status" value="1"/>
</dbReference>
<evidence type="ECO:0000256" key="2">
    <source>
        <dbReference type="ARBA" id="ARBA00023008"/>
    </source>
</evidence>
<dbReference type="InterPro" id="IPR008922">
    <property type="entry name" value="Di-copper_centre_dom_sf"/>
</dbReference>
<keyword evidence="3" id="KW-0732">Signal</keyword>